<keyword evidence="3" id="KW-1185">Reference proteome</keyword>
<keyword evidence="1" id="KW-0812">Transmembrane</keyword>
<evidence type="ECO:0000313" key="3">
    <source>
        <dbReference type="Proteomes" id="UP001562065"/>
    </source>
</evidence>
<feature type="transmembrane region" description="Helical" evidence="1">
    <location>
        <begin position="196"/>
        <end position="213"/>
    </location>
</feature>
<feature type="transmembrane region" description="Helical" evidence="1">
    <location>
        <begin position="159"/>
        <end position="176"/>
    </location>
</feature>
<feature type="transmembrane region" description="Helical" evidence="1">
    <location>
        <begin position="297"/>
        <end position="315"/>
    </location>
</feature>
<gene>
    <name evidence="2" type="ORF">AB5I84_07295</name>
</gene>
<organism evidence="2 3">
    <name type="scientific">Isoalcanivorax beigongshangi</name>
    <dbReference type="NCBI Taxonomy" id="3238810"/>
    <lineage>
        <taxon>Bacteria</taxon>
        <taxon>Pseudomonadati</taxon>
        <taxon>Pseudomonadota</taxon>
        <taxon>Gammaproteobacteria</taxon>
        <taxon>Oceanospirillales</taxon>
        <taxon>Alcanivoracaceae</taxon>
        <taxon>Isoalcanivorax</taxon>
    </lineage>
</organism>
<name>A0ABV4AJK0_9GAMM</name>
<comment type="caution">
    <text evidence="2">The sequence shown here is derived from an EMBL/GenBank/DDBJ whole genome shotgun (WGS) entry which is preliminary data.</text>
</comment>
<evidence type="ECO:0000313" key="2">
    <source>
        <dbReference type="EMBL" id="MEY1661951.1"/>
    </source>
</evidence>
<proteinExistence type="predicted"/>
<feature type="transmembrane region" description="Helical" evidence="1">
    <location>
        <begin position="258"/>
        <end position="276"/>
    </location>
</feature>
<feature type="transmembrane region" description="Helical" evidence="1">
    <location>
        <begin position="119"/>
        <end position="138"/>
    </location>
</feature>
<dbReference type="Proteomes" id="UP001562065">
    <property type="component" value="Unassembled WGS sequence"/>
</dbReference>
<dbReference type="RefSeq" id="WP_369455197.1">
    <property type="nucleotide sequence ID" value="NZ_JBGCUO010000001.1"/>
</dbReference>
<accession>A0ABV4AJK0</accession>
<dbReference type="EMBL" id="JBGCUO010000001">
    <property type="protein sequence ID" value="MEY1661951.1"/>
    <property type="molecule type" value="Genomic_DNA"/>
</dbReference>
<reference evidence="2 3" key="1">
    <citation type="submission" date="2024-07" db="EMBL/GenBank/DDBJ databases">
        <authorList>
            <person name="Ren Q."/>
        </authorList>
    </citation>
    <scope>NUCLEOTIDE SEQUENCE [LARGE SCALE GENOMIC DNA]</scope>
    <source>
        <strain evidence="2 3">REN37</strain>
    </source>
</reference>
<feature type="transmembrane region" description="Helical" evidence="1">
    <location>
        <begin position="79"/>
        <end position="99"/>
    </location>
</feature>
<evidence type="ECO:0008006" key="4">
    <source>
        <dbReference type="Google" id="ProtNLM"/>
    </source>
</evidence>
<keyword evidence="1" id="KW-1133">Transmembrane helix</keyword>
<keyword evidence="1" id="KW-0472">Membrane</keyword>
<protein>
    <recommendedName>
        <fullName evidence="4">Phosphate/sulfate permease</fullName>
    </recommendedName>
</protein>
<evidence type="ECO:0000256" key="1">
    <source>
        <dbReference type="SAM" id="Phobius"/>
    </source>
</evidence>
<feature type="transmembrane region" description="Helical" evidence="1">
    <location>
        <begin position="38"/>
        <end position="58"/>
    </location>
</feature>
<sequence>MQELLMVVGFMLAAYSIVANDAIQTLGTFISSNARRPWWVLWLFASLVLVVVLLYGWWQSPTGDAAYHRLDSIPLPAGGLSILYLVPPLVILVLTRFSIPVSTTFLVLTLFAPSSLGGMLVKSLMGYAVAFMLAIVLYRFVIRRTTEYFDRTQGQPVPGYWVVLQWLATAFLWSQWLIQDLANIFVYLPRAVTPQWMSFAVITFVLLLGVIFYRNGGEIQKIVTSKTGTRDIRAATLIDFLYALVLLVFKEWSHLPMSTTWVFLGLLAGREFAIAMHMFKPSVQDTARLVRSDAARAALGLAVSVMLALALPWLYGLL</sequence>
<feature type="transmembrane region" description="Helical" evidence="1">
    <location>
        <begin position="234"/>
        <end position="252"/>
    </location>
</feature>